<proteinExistence type="predicted"/>
<name>A0A2P5C0H8_TREOI</name>
<keyword evidence="2" id="KW-1133">Transmembrane helix</keyword>
<organism evidence="3 4">
    <name type="scientific">Trema orientale</name>
    <name type="common">Charcoal tree</name>
    <name type="synonym">Celtis orientalis</name>
    <dbReference type="NCBI Taxonomy" id="63057"/>
    <lineage>
        <taxon>Eukaryota</taxon>
        <taxon>Viridiplantae</taxon>
        <taxon>Streptophyta</taxon>
        <taxon>Embryophyta</taxon>
        <taxon>Tracheophyta</taxon>
        <taxon>Spermatophyta</taxon>
        <taxon>Magnoliopsida</taxon>
        <taxon>eudicotyledons</taxon>
        <taxon>Gunneridae</taxon>
        <taxon>Pentapetalae</taxon>
        <taxon>rosids</taxon>
        <taxon>fabids</taxon>
        <taxon>Rosales</taxon>
        <taxon>Cannabaceae</taxon>
        <taxon>Trema</taxon>
    </lineage>
</organism>
<sequence>MRASRLPQAWRSGQGQGAGGFGRPKKGQVWLWTLVLPNWSKYRRNSRTWAPLHMGRESGGRWFLRYWQKVFQSLLFWFSYRLGVVAPAAVDAEAAAAAAVAVLSAVVVVGIGELVLVLMVVLYAMGLLGSETISITVKRER</sequence>
<reference evidence="4" key="1">
    <citation type="submission" date="2016-06" db="EMBL/GenBank/DDBJ databases">
        <title>Parallel loss of symbiosis genes in relatives of nitrogen-fixing non-legume Parasponia.</title>
        <authorList>
            <person name="Van Velzen R."/>
            <person name="Holmer R."/>
            <person name="Bu F."/>
            <person name="Rutten L."/>
            <person name="Van Zeijl A."/>
            <person name="Liu W."/>
            <person name="Santuari L."/>
            <person name="Cao Q."/>
            <person name="Sharma T."/>
            <person name="Shen D."/>
            <person name="Roswanjaya Y."/>
            <person name="Wardhani T."/>
            <person name="Kalhor M.S."/>
            <person name="Jansen J."/>
            <person name="Van den Hoogen J."/>
            <person name="Gungor B."/>
            <person name="Hartog M."/>
            <person name="Hontelez J."/>
            <person name="Verver J."/>
            <person name="Yang W.-C."/>
            <person name="Schijlen E."/>
            <person name="Repin R."/>
            <person name="Schilthuizen M."/>
            <person name="Schranz E."/>
            <person name="Heidstra R."/>
            <person name="Miyata K."/>
            <person name="Fedorova E."/>
            <person name="Kohlen W."/>
            <person name="Bisseling T."/>
            <person name="Smit S."/>
            <person name="Geurts R."/>
        </authorList>
    </citation>
    <scope>NUCLEOTIDE SEQUENCE [LARGE SCALE GENOMIC DNA]</scope>
    <source>
        <strain evidence="4">cv. RG33-2</strain>
    </source>
</reference>
<dbReference type="EMBL" id="JXTC01000431">
    <property type="protein sequence ID" value="PON54531.1"/>
    <property type="molecule type" value="Genomic_DNA"/>
</dbReference>
<dbReference type="Proteomes" id="UP000237000">
    <property type="component" value="Unassembled WGS sequence"/>
</dbReference>
<dbReference type="AlphaFoldDB" id="A0A2P5C0H8"/>
<evidence type="ECO:0008006" key="5">
    <source>
        <dbReference type="Google" id="ProtNLM"/>
    </source>
</evidence>
<feature type="region of interest" description="Disordered" evidence="1">
    <location>
        <begin position="1"/>
        <end position="22"/>
    </location>
</feature>
<feature type="transmembrane region" description="Helical" evidence="2">
    <location>
        <begin position="96"/>
        <end position="129"/>
    </location>
</feature>
<keyword evidence="4" id="KW-1185">Reference proteome</keyword>
<protein>
    <recommendedName>
        <fullName evidence="5">Transmembrane protein</fullName>
    </recommendedName>
</protein>
<keyword evidence="2" id="KW-0472">Membrane</keyword>
<gene>
    <name evidence="3" type="ORF">TorRG33x02_302360</name>
</gene>
<evidence type="ECO:0000313" key="3">
    <source>
        <dbReference type="EMBL" id="PON54531.1"/>
    </source>
</evidence>
<dbReference type="InParanoid" id="A0A2P5C0H8"/>
<evidence type="ECO:0000256" key="2">
    <source>
        <dbReference type="SAM" id="Phobius"/>
    </source>
</evidence>
<evidence type="ECO:0000313" key="4">
    <source>
        <dbReference type="Proteomes" id="UP000237000"/>
    </source>
</evidence>
<feature type="transmembrane region" description="Helical" evidence="2">
    <location>
        <begin position="70"/>
        <end position="90"/>
    </location>
</feature>
<comment type="caution">
    <text evidence="3">The sequence shown here is derived from an EMBL/GenBank/DDBJ whole genome shotgun (WGS) entry which is preliminary data.</text>
</comment>
<evidence type="ECO:0000256" key="1">
    <source>
        <dbReference type="SAM" id="MobiDB-lite"/>
    </source>
</evidence>
<accession>A0A2P5C0H8</accession>
<keyword evidence="2" id="KW-0812">Transmembrane</keyword>
<dbReference type="OrthoDB" id="10397478at2759"/>